<evidence type="ECO:0000313" key="1">
    <source>
        <dbReference type="EMBL" id="EDO51941.1"/>
    </source>
</evidence>
<dbReference type="AlphaFoldDB" id="A0ABC9N5Z1"/>
<dbReference type="EMBL" id="AAYH02000049">
    <property type="protein sequence ID" value="EDO51941.1"/>
    <property type="molecule type" value="Genomic_DNA"/>
</dbReference>
<protein>
    <recommendedName>
        <fullName evidence="3">NYN domain-containing protein</fullName>
    </recommendedName>
</protein>
<dbReference type="Proteomes" id="UP000004110">
    <property type="component" value="Unassembled WGS sequence"/>
</dbReference>
<organism evidence="1 2">
    <name type="scientific">Bacteroides uniformis (strain ATCC 8492 / DSM 6597 / CCUG 4942 / CIP 103695 / JCM 5828 / KCTC 5204 / NCTC 13054 / VPI 0061)</name>
    <dbReference type="NCBI Taxonomy" id="411479"/>
    <lineage>
        <taxon>Bacteria</taxon>
        <taxon>Pseudomonadati</taxon>
        <taxon>Bacteroidota</taxon>
        <taxon>Bacteroidia</taxon>
        <taxon>Bacteroidales</taxon>
        <taxon>Bacteroidaceae</taxon>
        <taxon>Bacteroides</taxon>
    </lineage>
</organism>
<reference evidence="1" key="2">
    <citation type="submission" date="2013-11" db="EMBL/GenBank/DDBJ databases">
        <title>Draft genome sequence of Bacteroides uniformis (ATCC 8492).</title>
        <authorList>
            <person name="Sudarsanam P."/>
            <person name="Ley R."/>
            <person name="Guruge J."/>
            <person name="Turnbaugh P.J."/>
            <person name="Mahowald M."/>
            <person name="Liep D."/>
            <person name="Gordon J."/>
        </authorList>
    </citation>
    <scope>NUCLEOTIDE SEQUENCE</scope>
    <source>
        <strain evidence="1">ATCC 8492</strain>
    </source>
</reference>
<evidence type="ECO:0008006" key="3">
    <source>
        <dbReference type="Google" id="ProtNLM"/>
    </source>
</evidence>
<sequence length="39" mass="4730">MSANSRQRATCKHVLLWIDDRNVFFAVKNFSKQIKLWDY</sequence>
<comment type="caution">
    <text evidence="1">The sequence shown here is derived from an EMBL/GenBank/DDBJ whole genome shotgun (WGS) entry which is preliminary data.</text>
</comment>
<gene>
    <name evidence="1" type="ORF">BACUNI_04492</name>
</gene>
<proteinExistence type="predicted"/>
<accession>A0ABC9N5Z1</accession>
<evidence type="ECO:0000313" key="2">
    <source>
        <dbReference type="Proteomes" id="UP000004110"/>
    </source>
</evidence>
<reference evidence="1" key="1">
    <citation type="submission" date="2007-06" db="EMBL/GenBank/DDBJ databases">
        <authorList>
            <person name="Fulton L."/>
            <person name="Clifton S."/>
            <person name="Fulton B."/>
            <person name="Xu J."/>
            <person name="Minx P."/>
            <person name="Pepin K.H."/>
            <person name="Johnson M."/>
            <person name="Thiruvilangam P."/>
            <person name="Bhonagiri V."/>
            <person name="Nash W.E."/>
            <person name="Mardis E.R."/>
            <person name="Wilson R.K."/>
        </authorList>
    </citation>
    <scope>NUCLEOTIDE SEQUENCE [LARGE SCALE GENOMIC DNA]</scope>
    <source>
        <strain evidence="1">ATCC 8492</strain>
    </source>
</reference>
<keyword evidence="2" id="KW-1185">Reference proteome</keyword>
<name>A0ABC9N5Z1_BACUC</name>